<evidence type="ECO:0000256" key="3">
    <source>
        <dbReference type="SAM" id="SignalP"/>
    </source>
</evidence>
<name>A0AAD3CTK9_9STRA</name>
<accession>A0AAD3CTK9</accession>
<evidence type="ECO:0000256" key="1">
    <source>
        <dbReference type="ARBA" id="ARBA00009817"/>
    </source>
</evidence>
<dbReference type="Gene3D" id="3.20.80.10">
    <property type="entry name" value="Regulatory factor, effector binding domain"/>
    <property type="match status" value="1"/>
</dbReference>
<organism evidence="4 5">
    <name type="scientific">Chaetoceros tenuissimus</name>
    <dbReference type="NCBI Taxonomy" id="426638"/>
    <lineage>
        <taxon>Eukaryota</taxon>
        <taxon>Sar</taxon>
        <taxon>Stramenopiles</taxon>
        <taxon>Ochrophyta</taxon>
        <taxon>Bacillariophyta</taxon>
        <taxon>Coscinodiscophyceae</taxon>
        <taxon>Chaetocerotophycidae</taxon>
        <taxon>Chaetocerotales</taxon>
        <taxon>Chaetocerotaceae</taxon>
        <taxon>Chaetoceros</taxon>
    </lineage>
</organism>
<reference evidence="4 5" key="1">
    <citation type="journal article" date="2021" name="Sci. Rep.">
        <title>The genome of the diatom Chaetoceros tenuissimus carries an ancient integrated fragment of an extant virus.</title>
        <authorList>
            <person name="Hongo Y."/>
            <person name="Kimura K."/>
            <person name="Takaki Y."/>
            <person name="Yoshida Y."/>
            <person name="Baba S."/>
            <person name="Kobayashi G."/>
            <person name="Nagasaki K."/>
            <person name="Hano T."/>
            <person name="Tomaru Y."/>
        </authorList>
    </citation>
    <scope>NUCLEOTIDE SEQUENCE [LARGE SCALE GENOMIC DNA]</scope>
    <source>
        <strain evidence="4 5">NIES-3715</strain>
    </source>
</reference>
<gene>
    <name evidence="4" type="ORF">CTEN210_07306</name>
</gene>
<dbReference type="PANTHER" id="PTHR11220">
    <property type="entry name" value="HEME-BINDING PROTEIN-RELATED"/>
    <property type="match status" value="1"/>
</dbReference>
<keyword evidence="3" id="KW-0732">Signal</keyword>
<evidence type="ECO:0000313" key="4">
    <source>
        <dbReference type="EMBL" id="GFH50830.1"/>
    </source>
</evidence>
<feature type="compositionally biased region" description="Acidic residues" evidence="2">
    <location>
        <begin position="430"/>
        <end position="460"/>
    </location>
</feature>
<dbReference type="SUPFAM" id="SSF55136">
    <property type="entry name" value="Probable bacterial effector-binding domain"/>
    <property type="match status" value="1"/>
</dbReference>
<dbReference type="PANTHER" id="PTHR11220:SF58">
    <property type="entry name" value="SOUL HEME-BINDING FAMILY PROTEIN"/>
    <property type="match status" value="1"/>
</dbReference>
<comment type="similarity">
    <text evidence="1">Belongs to the HEBP family.</text>
</comment>
<dbReference type="InterPro" id="IPR011256">
    <property type="entry name" value="Reg_factor_effector_dom_sf"/>
</dbReference>
<comment type="caution">
    <text evidence="4">The sequence shown here is derived from an EMBL/GenBank/DDBJ whole genome shotgun (WGS) entry which is preliminary data.</text>
</comment>
<evidence type="ECO:0000313" key="5">
    <source>
        <dbReference type="Proteomes" id="UP001054902"/>
    </source>
</evidence>
<evidence type="ECO:0000256" key="2">
    <source>
        <dbReference type="SAM" id="MobiDB-lite"/>
    </source>
</evidence>
<protein>
    <submittedName>
        <fullName evidence="4">Uncharacterized protein</fullName>
    </submittedName>
</protein>
<dbReference type="EMBL" id="BLLK01000040">
    <property type="protein sequence ID" value="GFH50830.1"/>
    <property type="molecule type" value="Genomic_DNA"/>
</dbReference>
<dbReference type="InterPro" id="IPR006917">
    <property type="entry name" value="SOUL_heme-bd"/>
</dbReference>
<keyword evidence="5" id="KW-1185">Reference proteome</keyword>
<dbReference type="Pfam" id="PF04832">
    <property type="entry name" value="SOUL"/>
    <property type="match status" value="1"/>
</dbReference>
<dbReference type="AlphaFoldDB" id="A0AAD3CTK9"/>
<feature type="chain" id="PRO_5042109247" evidence="3">
    <location>
        <begin position="17"/>
        <end position="460"/>
    </location>
</feature>
<feature type="region of interest" description="Disordered" evidence="2">
    <location>
        <begin position="419"/>
        <end position="460"/>
    </location>
</feature>
<proteinExistence type="inferred from homology"/>
<sequence length="460" mass="50296">MKILAASALLLQLTHGFVPSTTKSTRYVIEHKSTSTDEAFSAFADSLDEDDMFDDDMNEANGSNDPSWQESLEMLLDPSTPAAKRQILLSDLLNANDDIRNDVQNALKERKLDYILTPTGKRLQDGTRAVARQITTDILPSIAAAASSGKPPIPDSEFPTLVPKIGSRILDAVQNQAKKSLETFQADLADPSRIPQRISKQTSDLETELKNIFLETPEGLVGPKYTVLSKGDGYEIRDYEGYNVASTSMAKVGEPYSPNDIAKGGAAFNALAAFLFGGNDEGKVMEMTTPVSTTSAGEMRFYLKGDSITDFPQPLDPEDKYNEQGVVKIVEVPPARLAVAKFTGFVTEGEISRQKDALLSSLALDGLEVDAPHGGKIPYLVFQYNPPYTIPVVRRNEIAIPVRKEEDVLQEREWQAPIEEETAVETTVSEIDDDIAPIDVETESDLDSDVDDDSAPSDVE</sequence>
<feature type="signal peptide" evidence="3">
    <location>
        <begin position="1"/>
        <end position="16"/>
    </location>
</feature>
<dbReference type="Proteomes" id="UP001054902">
    <property type="component" value="Unassembled WGS sequence"/>
</dbReference>